<feature type="compositionally biased region" description="Basic residues" evidence="1">
    <location>
        <begin position="210"/>
        <end position="220"/>
    </location>
</feature>
<keyword evidence="3" id="KW-1185">Reference proteome</keyword>
<evidence type="ECO:0000313" key="3">
    <source>
        <dbReference type="Proteomes" id="UP000758155"/>
    </source>
</evidence>
<sequence length="490" mass="54315">MSTNSHRAIESESTVGAQAQMLNARAPDSSPIFPTPVKRELFPPPSSHFDAPITRVPSVAQGSLVGDSHSALDTSPAPELIHEAQIHATSSPSHSPCPKLRLTPHTTERASPKPRTLEYASTRKASILSFPSISFSSGLKLKLRGIQAAIKESPNTTDSSSVPSDTSTTRKRTSIEATFDDDFDTDSEIDFMPPSRKVIKPTIEQPAKRTASRRAKKVKTIHGDSDYGDDAIFDAGDEQSSPNSSSDSKLILSSNVLKRAERMLDPTNPDHAKLIAAATKAGSEYYDSDAEELPGNVKETNKPHLFRNVKWGSLATDYSNPEDFTTEPEFTQFVPGRFERLPDGTTSDQKQKLIIKLTDKQHRQRIFLNPPPRDWNNQEAITALNKRTVQQIRRNTSVRFREVVEPYVKEEREWILAHLTDGKPTGGWKKFVNAFNREFEGKTWVGCSVARPERSHSSLTKEVERFGAAYAKGIVPKTVSQAKGTKKGRK</sequence>
<organism evidence="2 3">
    <name type="scientific">Didymella heteroderae</name>
    <dbReference type="NCBI Taxonomy" id="1769908"/>
    <lineage>
        <taxon>Eukaryota</taxon>
        <taxon>Fungi</taxon>
        <taxon>Dikarya</taxon>
        <taxon>Ascomycota</taxon>
        <taxon>Pezizomycotina</taxon>
        <taxon>Dothideomycetes</taxon>
        <taxon>Pleosporomycetidae</taxon>
        <taxon>Pleosporales</taxon>
        <taxon>Pleosporineae</taxon>
        <taxon>Didymellaceae</taxon>
        <taxon>Didymella</taxon>
    </lineage>
</organism>
<feature type="region of interest" description="Disordered" evidence="1">
    <location>
        <begin position="1"/>
        <end position="54"/>
    </location>
</feature>
<feature type="compositionally biased region" description="Polar residues" evidence="1">
    <location>
        <begin position="1"/>
        <end position="21"/>
    </location>
</feature>
<dbReference type="EMBL" id="SWKV01000009">
    <property type="protein sequence ID" value="KAF3044469.1"/>
    <property type="molecule type" value="Genomic_DNA"/>
</dbReference>
<proteinExistence type="predicted"/>
<accession>A0A9P5C4L1</accession>
<feature type="compositionally biased region" description="Acidic residues" evidence="1">
    <location>
        <begin position="226"/>
        <end position="237"/>
    </location>
</feature>
<evidence type="ECO:0000313" key="2">
    <source>
        <dbReference type="EMBL" id="KAF3044469.1"/>
    </source>
</evidence>
<dbReference type="Proteomes" id="UP000758155">
    <property type="component" value="Unassembled WGS sequence"/>
</dbReference>
<gene>
    <name evidence="2" type="ORF">E8E12_010982</name>
</gene>
<dbReference type="AlphaFoldDB" id="A0A9P5C4L1"/>
<protein>
    <submittedName>
        <fullName evidence="2">Uncharacterized protein</fullName>
    </submittedName>
</protein>
<reference evidence="2" key="1">
    <citation type="submission" date="2019-04" db="EMBL/GenBank/DDBJ databases">
        <title>Sequencing of skin fungus with MAO and IRED activity.</title>
        <authorList>
            <person name="Marsaioli A.J."/>
            <person name="Bonatto J.M.C."/>
            <person name="Reis Junior O."/>
        </authorList>
    </citation>
    <scope>NUCLEOTIDE SEQUENCE</scope>
    <source>
        <strain evidence="2">28M1</strain>
    </source>
</reference>
<feature type="region of interest" description="Disordered" evidence="1">
    <location>
        <begin position="152"/>
        <end position="175"/>
    </location>
</feature>
<feature type="compositionally biased region" description="Low complexity" evidence="1">
    <location>
        <begin position="240"/>
        <end position="250"/>
    </location>
</feature>
<evidence type="ECO:0000256" key="1">
    <source>
        <dbReference type="SAM" id="MobiDB-lite"/>
    </source>
</evidence>
<dbReference type="OrthoDB" id="3788624at2759"/>
<comment type="caution">
    <text evidence="2">The sequence shown here is derived from an EMBL/GenBank/DDBJ whole genome shotgun (WGS) entry which is preliminary data.</text>
</comment>
<feature type="region of interest" description="Disordered" evidence="1">
    <location>
        <begin position="87"/>
        <end position="118"/>
    </location>
</feature>
<name>A0A9P5C4L1_9PLEO</name>
<feature type="compositionally biased region" description="Low complexity" evidence="1">
    <location>
        <begin position="153"/>
        <end position="167"/>
    </location>
</feature>
<feature type="region of interest" description="Disordered" evidence="1">
    <location>
        <begin position="202"/>
        <end position="250"/>
    </location>
</feature>